<dbReference type="Proteomes" id="UP000070612">
    <property type="component" value="Unassembled WGS sequence"/>
</dbReference>
<dbReference type="InterPro" id="IPR036188">
    <property type="entry name" value="FAD/NAD-bd_sf"/>
</dbReference>
<sequence length="500" mass="55890">MTVQATSAPIQIDTCDVCIVGAGIAGLNALFAASRYLSRDQKVILIDRRARVGGMWNDTYSYVRLHQPHPMFTAGNIKWTLGREPSYLATKDEVLDHFQHCLHEIKKRVTVDERYGWDLQSEVETGVNVRITCRTPDGGQRVIEAKRLIKAYGIRVMPNEPLELSSARVHSVSPDYCDVRSGPMRDSDAPVWLIGGGKTAMDTAHTLITAYPGREVNLVAGSGTFFASREKFFPVGARRWWGSTLLSSMAIDMCREFDGTNENELADWFRTRYGTWLTPQTGNFLLGVLSETENKAIAAGLNDVIMDHLDDVVDRDGSTEAVFRSGATETIREGSWIVNCTGYLTKGDHPYEPYVSAGGSVLSIQPRSATMHLTSYMGYFLTHAMFLDKLAELPLYEVDMQDLWDKHKSVLPYTLFALAQYNLGLMADAMPAKVFGECGLDYDRWYPWPRRTAGVVRFMRVHGREREHLRRSLDTVRDRFAVRCGPLSSGEATTSATAAG</sequence>
<evidence type="ECO:0000313" key="3">
    <source>
        <dbReference type="Proteomes" id="UP000070612"/>
    </source>
</evidence>
<reference evidence="2 3" key="1">
    <citation type="submission" date="2015-07" db="EMBL/GenBank/DDBJ databases">
        <title>A draft genome sequence of Mycobacterium wolinskyi.</title>
        <authorList>
            <person name="de Man T.J."/>
            <person name="Perry K.A."/>
            <person name="Coulliette A.D."/>
            <person name="Jensen B."/>
            <person name="Toney N.C."/>
            <person name="Limbago B.M."/>
            <person name="Noble-Wang J."/>
        </authorList>
    </citation>
    <scope>NUCLEOTIDE SEQUENCE [LARGE SCALE GENOMIC DNA]</scope>
    <source>
        <strain evidence="2 3">CDC_01</strain>
    </source>
</reference>
<keyword evidence="3" id="KW-1185">Reference proteome</keyword>
<dbReference type="RefSeq" id="WP_067844654.1">
    <property type="nucleotide sequence ID" value="NZ_LGTW01000002.1"/>
</dbReference>
<evidence type="ECO:0000259" key="1">
    <source>
        <dbReference type="Pfam" id="PF07992"/>
    </source>
</evidence>
<dbReference type="EMBL" id="LGTW01000002">
    <property type="protein sequence ID" value="KWX25572.1"/>
    <property type="molecule type" value="Genomic_DNA"/>
</dbReference>
<dbReference type="Pfam" id="PF07992">
    <property type="entry name" value="Pyr_redox_2"/>
    <property type="match status" value="1"/>
</dbReference>
<evidence type="ECO:0000313" key="2">
    <source>
        <dbReference type="EMBL" id="KWX25572.1"/>
    </source>
</evidence>
<gene>
    <name evidence="2" type="ORF">AFM11_04860</name>
</gene>
<dbReference type="InterPro" id="IPR023753">
    <property type="entry name" value="FAD/NAD-binding_dom"/>
</dbReference>
<dbReference type="Gene3D" id="3.50.50.60">
    <property type="entry name" value="FAD/NAD(P)-binding domain"/>
    <property type="match status" value="1"/>
</dbReference>
<feature type="domain" description="FAD/NAD(P)-binding" evidence="1">
    <location>
        <begin position="16"/>
        <end position="224"/>
    </location>
</feature>
<name>A0A132PU42_9MYCO</name>
<dbReference type="STRING" id="59750.AWC31_20285"/>
<dbReference type="AlphaFoldDB" id="A0A132PU42"/>
<proteinExistence type="predicted"/>
<dbReference type="SUPFAM" id="SSF51905">
    <property type="entry name" value="FAD/NAD(P)-binding domain"/>
    <property type="match status" value="1"/>
</dbReference>
<dbReference type="PATRIC" id="fig|59750.3.peg.2853"/>
<protein>
    <submittedName>
        <fullName evidence="2">Potassium transporter</fullName>
    </submittedName>
</protein>
<organism evidence="2 3">
    <name type="scientific">Mycolicibacterium wolinskyi</name>
    <dbReference type="NCBI Taxonomy" id="59750"/>
    <lineage>
        <taxon>Bacteria</taxon>
        <taxon>Bacillati</taxon>
        <taxon>Actinomycetota</taxon>
        <taxon>Actinomycetes</taxon>
        <taxon>Mycobacteriales</taxon>
        <taxon>Mycobacteriaceae</taxon>
        <taxon>Mycolicibacterium</taxon>
    </lineage>
</organism>
<accession>A0A132PU42</accession>
<comment type="caution">
    <text evidence="2">The sequence shown here is derived from an EMBL/GenBank/DDBJ whole genome shotgun (WGS) entry which is preliminary data.</text>
</comment>
<dbReference type="GO" id="GO:0016491">
    <property type="term" value="F:oxidoreductase activity"/>
    <property type="evidence" value="ECO:0007669"/>
    <property type="project" value="InterPro"/>
</dbReference>